<keyword evidence="2" id="KW-0808">Transferase</keyword>
<dbReference type="RefSeq" id="XP_007866117.1">
    <property type="nucleotide sequence ID" value="XM_007867926.1"/>
</dbReference>
<organism evidence="2 3">
    <name type="scientific">Gloeophyllum trabeum (strain ATCC 11539 / FP-39264 / Madison 617)</name>
    <name type="common">Brown rot fungus</name>
    <dbReference type="NCBI Taxonomy" id="670483"/>
    <lineage>
        <taxon>Eukaryota</taxon>
        <taxon>Fungi</taxon>
        <taxon>Dikarya</taxon>
        <taxon>Basidiomycota</taxon>
        <taxon>Agaricomycotina</taxon>
        <taxon>Agaricomycetes</taxon>
        <taxon>Gloeophyllales</taxon>
        <taxon>Gloeophyllaceae</taxon>
        <taxon>Gloeophyllum</taxon>
    </lineage>
</organism>
<keyword evidence="3" id="KW-1185">Reference proteome</keyword>
<dbReference type="GO" id="GO:0007165">
    <property type="term" value="P:signal transduction"/>
    <property type="evidence" value="ECO:0007669"/>
    <property type="project" value="TreeGrafter"/>
</dbReference>
<dbReference type="OMA" id="TIDYSTA"/>
<evidence type="ECO:0000313" key="2">
    <source>
        <dbReference type="EMBL" id="EPQ55383.1"/>
    </source>
</evidence>
<dbReference type="Proteomes" id="UP000030669">
    <property type="component" value="Unassembled WGS sequence"/>
</dbReference>
<dbReference type="GO" id="GO:0005737">
    <property type="term" value="C:cytoplasm"/>
    <property type="evidence" value="ECO:0007669"/>
    <property type="project" value="TreeGrafter"/>
</dbReference>
<dbReference type="OrthoDB" id="4062651at2759"/>
<keyword evidence="2" id="KW-0418">Kinase</keyword>
<dbReference type="Gene3D" id="1.10.510.10">
    <property type="entry name" value="Transferase(Phosphotransferase) domain 1"/>
    <property type="match status" value="1"/>
</dbReference>
<dbReference type="PROSITE" id="PS50011">
    <property type="entry name" value="PROTEIN_KINASE_DOM"/>
    <property type="match status" value="1"/>
</dbReference>
<dbReference type="GO" id="GO:0005524">
    <property type="term" value="F:ATP binding"/>
    <property type="evidence" value="ECO:0007669"/>
    <property type="project" value="InterPro"/>
</dbReference>
<dbReference type="InterPro" id="IPR001245">
    <property type="entry name" value="Ser-Thr/Tyr_kinase_cat_dom"/>
</dbReference>
<dbReference type="PANTHER" id="PTHR23257">
    <property type="entry name" value="SERINE-THREONINE PROTEIN KINASE"/>
    <property type="match status" value="1"/>
</dbReference>
<accession>S7Q7F5</accession>
<dbReference type="GeneID" id="19306104"/>
<dbReference type="AlphaFoldDB" id="S7Q7F5"/>
<evidence type="ECO:0000313" key="3">
    <source>
        <dbReference type="Proteomes" id="UP000030669"/>
    </source>
</evidence>
<reference evidence="2 3" key="1">
    <citation type="journal article" date="2012" name="Science">
        <title>The Paleozoic origin of enzymatic lignin decomposition reconstructed from 31 fungal genomes.</title>
        <authorList>
            <person name="Floudas D."/>
            <person name="Binder M."/>
            <person name="Riley R."/>
            <person name="Barry K."/>
            <person name="Blanchette R.A."/>
            <person name="Henrissat B."/>
            <person name="Martinez A.T."/>
            <person name="Otillar R."/>
            <person name="Spatafora J.W."/>
            <person name="Yadav J.S."/>
            <person name="Aerts A."/>
            <person name="Benoit I."/>
            <person name="Boyd A."/>
            <person name="Carlson A."/>
            <person name="Copeland A."/>
            <person name="Coutinho P.M."/>
            <person name="de Vries R.P."/>
            <person name="Ferreira P."/>
            <person name="Findley K."/>
            <person name="Foster B."/>
            <person name="Gaskell J."/>
            <person name="Glotzer D."/>
            <person name="Gorecki P."/>
            <person name="Heitman J."/>
            <person name="Hesse C."/>
            <person name="Hori C."/>
            <person name="Igarashi K."/>
            <person name="Jurgens J.A."/>
            <person name="Kallen N."/>
            <person name="Kersten P."/>
            <person name="Kohler A."/>
            <person name="Kuees U."/>
            <person name="Kumar T.K.A."/>
            <person name="Kuo A."/>
            <person name="LaButti K."/>
            <person name="Larrondo L.F."/>
            <person name="Lindquist E."/>
            <person name="Ling A."/>
            <person name="Lombard V."/>
            <person name="Lucas S."/>
            <person name="Lundell T."/>
            <person name="Martin R."/>
            <person name="McLaughlin D.J."/>
            <person name="Morgenstern I."/>
            <person name="Morin E."/>
            <person name="Murat C."/>
            <person name="Nagy L.G."/>
            <person name="Nolan M."/>
            <person name="Ohm R.A."/>
            <person name="Patyshakuliyeva A."/>
            <person name="Rokas A."/>
            <person name="Ruiz-Duenas F.J."/>
            <person name="Sabat G."/>
            <person name="Salamov A."/>
            <person name="Samejima M."/>
            <person name="Schmutz J."/>
            <person name="Slot J.C."/>
            <person name="St John F."/>
            <person name="Stenlid J."/>
            <person name="Sun H."/>
            <person name="Sun S."/>
            <person name="Syed K."/>
            <person name="Tsang A."/>
            <person name="Wiebenga A."/>
            <person name="Young D."/>
            <person name="Pisabarro A."/>
            <person name="Eastwood D.C."/>
            <person name="Martin F."/>
            <person name="Cullen D."/>
            <person name="Grigoriev I.V."/>
            <person name="Hibbett D.S."/>
        </authorList>
    </citation>
    <scope>NUCLEOTIDE SEQUENCE [LARGE SCALE GENOMIC DNA]</scope>
    <source>
        <strain evidence="2 3">ATCC 11539</strain>
    </source>
</reference>
<dbReference type="STRING" id="670483.S7Q7F5"/>
<dbReference type="SUPFAM" id="SSF56112">
    <property type="entry name" value="Protein kinase-like (PK-like)"/>
    <property type="match status" value="1"/>
</dbReference>
<dbReference type="HOGENOM" id="CLU_000288_7_18_1"/>
<evidence type="ECO:0000259" key="1">
    <source>
        <dbReference type="PROSITE" id="PS50011"/>
    </source>
</evidence>
<dbReference type="SMART" id="SM00220">
    <property type="entry name" value="S_TKc"/>
    <property type="match status" value="1"/>
</dbReference>
<feature type="domain" description="Protein kinase" evidence="1">
    <location>
        <begin position="81"/>
        <end position="357"/>
    </location>
</feature>
<dbReference type="eggNOG" id="KOG0192">
    <property type="taxonomic scope" value="Eukaryota"/>
</dbReference>
<proteinExistence type="predicted"/>
<dbReference type="GO" id="GO:0004672">
    <property type="term" value="F:protein kinase activity"/>
    <property type="evidence" value="ECO:0007669"/>
    <property type="project" value="InterPro"/>
</dbReference>
<dbReference type="EMBL" id="KB469302">
    <property type="protein sequence ID" value="EPQ55383.1"/>
    <property type="molecule type" value="Genomic_DNA"/>
</dbReference>
<dbReference type="InterPro" id="IPR050167">
    <property type="entry name" value="Ser_Thr_protein_kinase"/>
</dbReference>
<name>S7Q7F5_GLOTA</name>
<dbReference type="InterPro" id="IPR000719">
    <property type="entry name" value="Prot_kinase_dom"/>
</dbReference>
<dbReference type="InterPro" id="IPR011009">
    <property type="entry name" value="Kinase-like_dom_sf"/>
</dbReference>
<dbReference type="Pfam" id="PF07714">
    <property type="entry name" value="PK_Tyr_Ser-Thr"/>
    <property type="match status" value="1"/>
</dbReference>
<feature type="non-terminal residue" evidence="2">
    <location>
        <position position="1"/>
    </location>
</feature>
<dbReference type="KEGG" id="gtr:GLOTRDRAFT_42061"/>
<protein>
    <submittedName>
        <fullName evidence="2">Kinase-like protein</fullName>
    </submittedName>
</protein>
<sequence length="357" mass="41407">LRIIWTRLSKCTNLKWFEHFSKQSDIARNIRQCHVEITTCCDQFQYMSENLIGSDIWRPLLAQNLHGLLQVTGSLLPDRELKKGEVIIGGEARGIKTGQAVQYMDYFFGKYLDKEPIIARKLRHITATEDVVKRFEREAKVWGKVWMEDKGKYTVPVYGFYREDEGDIDVSPHYANGTAIEYLAQYPEKDHTSLLRDIAKGLRALHEMDVMHGDMRGTSVMIDDRGNPLITDFGLSKILLDVGATSVPLSRSTESTRWVPPEVLHAEPRQSKKSDVFMYGRTVLELLTHQDPFYDVKSENRVVQLVTEGILPSRPTDEETIKRGLTDKLWEFLKDCWREDPRERPNMSQIIKFMMYM</sequence>
<gene>
    <name evidence="2" type="ORF">GLOTRDRAFT_42061</name>
</gene>